<keyword evidence="2 3" id="KW-0732">Signal</keyword>
<dbReference type="PANTHER" id="PTHR30483:SF6">
    <property type="entry name" value="PERIPLASMIC BINDING PROTEIN OF ABC TRANSPORTER FOR NATURAL AMINO ACIDS"/>
    <property type="match status" value="1"/>
</dbReference>
<dbReference type="InterPro" id="IPR028082">
    <property type="entry name" value="Peripla_BP_I"/>
</dbReference>
<keyword evidence="6" id="KW-1185">Reference proteome</keyword>
<dbReference type="PROSITE" id="PS51257">
    <property type="entry name" value="PROKAR_LIPOPROTEIN"/>
    <property type="match status" value="1"/>
</dbReference>
<evidence type="ECO:0000259" key="4">
    <source>
        <dbReference type="Pfam" id="PF13458"/>
    </source>
</evidence>
<accession>A0A938XYW5</accession>
<dbReference type="EMBL" id="JAFBEB010000001">
    <property type="protein sequence ID" value="MBM7588966.1"/>
    <property type="molecule type" value="Genomic_DNA"/>
</dbReference>
<dbReference type="InterPro" id="IPR051010">
    <property type="entry name" value="BCAA_transport"/>
</dbReference>
<comment type="similarity">
    <text evidence="1">Belongs to the leucine-binding protein family.</text>
</comment>
<name>A0A938XYW5_9BACL</name>
<comment type="caution">
    <text evidence="5">The sequence shown here is derived from an EMBL/GenBank/DDBJ whole genome shotgun (WGS) entry which is preliminary data.</text>
</comment>
<dbReference type="Gene3D" id="3.40.50.2300">
    <property type="match status" value="2"/>
</dbReference>
<dbReference type="AlphaFoldDB" id="A0A938XYW5"/>
<protein>
    <submittedName>
        <fullName evidence="5">Branched-chain amino acid transport system substrate-binding protein</fullName>
    </submittedName>
</protein>
<evidence type="ECO:0000256" key="1">
    <source>
        <dbReference type="ARBA" id="ARBA00010062"/>
    </source>
</evidence>
<evidence type="ECO:0000256" key="3">
    <source>
        <dbReference type="SAM" id="SignalP"/>
    </source>
</evidence>
<dbReference type="Pfam" id="PF13458">
    <property type="entry name" value="Peripla_BP_6"/>
    <property type="match status" value="1"/>
</dbReference>
<feature type="domain" description="Leucine-binding protein" evidence="4">
    <location>
        <begin position="51"/>
        <end position="386"/>
    </location>
</feature>
<dbReference type="PANTHER" id="PTHR30483">
    <property type="entry name" value="LEUCINE-SPECIFIC-BINDING PROTEIN"/>
    <property type="match status" value="1"/>
</dbReference>
<sequence length="417" mass="45521">MKETRKTRWTRAWLCAILALTLLLAACGSQTASESAGGSGGTNGSAGASEPIKIGAILSFSGNFAPLSESIKEGMELYFEQTGNKIGDRQVSIVYEDDEANPQVALRKYRQLVESEQVDLLVGPISSSVVYALRDVIEKDKIVLIDANAAANDISWDKKSDYIYRVSISNWQDGMPAAEYIAQNIGKKAYVLAPDYPAGHETIEAFEDAFKKAGGEIVKEAWPKLGNNDYATYLTDILQTKPDLVFSFLSGTDAIRFVQQYEQFGVKGKIPLTGTEEFLDPLVTEPTGQAAEGIIGATMYTSSLDNPVNQKFVEAFTQKYNKTPNYFNVQGYDSAQVIAKAIEQAGSTNADDLINVLKEIKFSSPRGELAMDPKTHNLALDMYLVKNVWKDGKIVQEVLGIAAKGLKIPETPPTPSK</sequence>
<dbReference type="CDD" id="cd20014">
    <property type="entry name" value="PBP1_RPA0668_benzoate-like"/>
    <property type="match status" value="1"/>
</dbReference>
<evidence type="ECO:0000313" key="6">
    <source>
        <dbReference type="Proteomes" id="UP000717624"/>
    </source>
</evidence>
<feature type="signal peptide" evidence="3">
    <location>
        <begin position="1"/>
        <end position="31"/>
    </location>
</feature>
<feature type="chain" id="PRO_5036745687" evidence="3">
    <location>
        <begin position="32"/>
        <end position="417"/>
    </location>
</feature>
<dbReference type="InterPro" id="IPR028081">
    <property type="entry name" value="Leu-bd"/>
</dbReference>
<dbReference type="Proteomes" id="UP000717624">
    <property type="component" value="Unassembled WGS sequence"/>
</dbReference>
<evidence type="ECO:0000313" key="5">
    <source>
        <dbReference type="EMBL" id="MBM7588966.1"/>
    </source>
</evidence>
<dbReference type="SUPFAM" id="SSF53822">
    <property type="entry name" value="Periplasmic binding protein-like I"/>
    <property type="match status" value="1"/>
</dbReference>
<evidence type="ECO:0000256" key="2">
    <source>
        <dbReference type="ARBA" id="ARBA00022729"/>
    </source>
</evidence>
<dbReference type="RefSeq" id="WP_204516672.1">
    <property type="nucleotide sequence ID" value="NZ_BAABIN010000009.1"/>
</dbReference>
<organism evidence="5 6">
    <name type="scientific">Brevibacillus fulvus</name>
    <dbReference type="NCBI Taxonomy" id="1125967"/>
    <lineage>
        <taxon>Bacteria</taxon>
        <taxon>Bacillati</taxon>
        <taxon>Bacillota</taxon>
        <taxon>Bacilli</taxon>
        <taxon>Bacillales</taxon>
        <taxon>Paenibacillaceae</taxon>
        <taxon>Brevibacillus</taxon>
    </lineage>
</organism>
<gene>
    <name evidence="5" type="ORF">JOD01_000552</name>
</gene>
<reference evidence="5" key="1">
    <citation type="submission" date="2021-01" db="EMBL/GenBank/DDBJ databases">
        <title>Genomic Encyclopedia of Type Strains, Phase IV (KMG-IV): sequencing the most valuable type-strain genomes for metagenomic binning, comparative biology and taxonomic classification.</title>
        <authorList>
            <person name="Goeker M."/>
        </authorList>
    </citation>
    <scope>NUCLEOTIDE SEQUENCE</scope>
    <source>
        <strain evidence="5">DSM 25523</strain>
    </source>
</reference>
<proteinExistence type="inferred from homology"/>